<evidence type="ECO:0000256" key="10">
    <source>
        <dbReference type="ARBA" id="ARBA00023242"/>
    </source>
</evidence>
<dbReference type="SMART" id="SM00355">
    <property type="entry name" value="ZnF_C2H2"/>
    <property type="match status" value="5"/>
</dbReference>
<dbReference type="InterPro" id="IPR036236">
    <property type="entry name" value="Znf_C2H2_sf"/>
</dbReference>
<protein>
    <recommendedName>
        <fullName evidence="12">Zinc finger protein Pegasus</fullName>
    </recommendedName>
    <alternativeName>
        <fullName evidence="13">Ikaros family zinc finger protein 5</fullName>
    </alternativeName>
</protein>
<keyword evidence="6" id="KW-0862">Zinc</keyword>
<dbReference type="FunFam" id="3.30.160.60:FF:000924">
    <property type="entry name" value="IKAROS family zinc finger 5"/>
    <property type="match status" value="1"/>
</dbReference>
<keyword evidence="10" id="KW-0539">Nucleus</keyword>
<keyword evidence="4" id="KW-0677">Repeat</keyword>
<sequence length="498" mass="55114">MFQEPYRNRFTFRWEYLAVLASRTNSPLNRTCWGGDQKSSQYTPSCQMDDDLKPLDFIKDFQEYLTQQTHHVNMISGSVCGEMEPDHLQAVAAAAIPESDHHNGSMEVPLDDNNSGLLVDGFQRTFDGKLKCSYCSYASKGTARLIEHIRIHTGEKPHRCQLCPFASAYERHLEAHMRSHTGEKPYKCDLCSFRCSDRSNLSHHRRRRHKLLPMKGSVLPSFLSNKKMLNVLQKKKSGSSLGLGGYSRHLLINFSPPSMVVGKPDYLNHEAYENNVKDHGTGGGGGGGGGGGASRDVNSDMALDNNPLNQLSTLAGQLSNLPPVDQTPVSPDRLSCNDVKPFLIQQASGAPIAVSVSLSTSQSGAHHHHYHHHHHHQTSSPTSPEDLQPPAGHSRNYIPSPVDPEPSSEHSVHTRTSSASISNSQPSTPALPGSTQDPDPQMLHSCQHCDTYFSDNILYTIHMGCHGYENPFQCNICGCKCRNKYDFACHFARGQHTQ</sequence>
<dbReference type="OMA" id="FMIQQPT"/>
<organism evidence="17 18">
    <name type="scientific">Salmo trutta</name>
    <name type="common">Brown trout</name>
    <dbReference type="NCBI Taxonomy" id="8032"/>
    <lineage>
        <taxon>Eukaryota</taxon>
        <taxon>Metazoa</taxon>
        <taxon>Chordata</taxon>
        <taxon>Craniata</taxon>
        <taxon>Vertebrata</taxon>
        <taxon>Euteleostomi</taxon>
        <taxon>Actinopterygii</taxon>
        <taxon>Neopterygii</taxon>
        <taxon>Teleostei</taxon>
        <taxon>Protacanthopterygii</taxon>
        <taxon>Salmoniformes</taxon>
        <taxon>Salmonidae</taxon>
        <taxon>Salmoninae</taxon>
        <taxon>Salmo</taxon>
    </lineage>
</organism>
<feature type="domain" description="C2H2-type" evidence="16">
    <location>
        <begin position="130"/>
        <end position="157"/>
    </location>
</feature>
<dbReference type="Ensembl" id="ENSSTUT00000089293.1">
    <property type="protein sequence ID" value="ENSSTUP00000083970.1"/>
    <property type="gene ID" value="ENSSTUG00000036882.1"/>
</dbReference>
<feature type="domain" description="C2H2-type" evidence="16">
    <location>
        <begin position="444"/>
        <end position="471"/>
    </location>
</feature>
<evidence type="ECO:0000256" key="13">
    <source>
        <dbReference type="ARBA" id="ARBA00043251"/>
    </source>
</evidence>
<reference evidence="17" key="2">
    <citation type="submission" date="2025-09" db="UniProtKB">
        <authorList>
            <consortium name="Ensembl"/>
        </authorList>
    </citation>
    <scope>IDENTIFICATION</scope>
</reference>
<keyword evidence="3" id="KW-0479">Metal-binding</keyword>
<feature type="region of interest" description="Disordered" evidence="15">
    <location>
        <begin position="355"/>
        <end position="439"/>
    </location>
</feature>
<dbReference type="PROSITE" id="PS50157">
    <property type="entry name" value="ZINC_FINGER_C2H2_2"/>
    <property type="match status" value="4"/>
</dbReference>
<feature type="compositionally biased region" description="Polar residues" evidence="15">
    <location>
        <begin position="414"/>
        <end position="438"/>
    </location>
</feature>
<feature type="domain" description="C2H2-type" evidence="16">
    <location>
        <begin position="186"/>
        <end position="209"/>
    </location>
</feature>
<dbReference type="GO" id="GO:0003700">
    <property type="term" value="F:DNA-binding transcription factor activity"/>
    <property type="evidence" value="ECO:0007669"/>
    <property type="project" value="TreeGrafter"/>
</dbReference>
<dbReference type="FunFam" id="3.30.160.60:FF:000402">
    <property type="entry name" value="IKAROS family zinc finger 5"/>
    <property type="match status" value="1"/>
</dbReference>
<dbReference type="GO" id="GO:0006357">
    <property type="term" value="P:regulation of transcription by RNA polymerase II"/>
    <property type="evidence" value="ECO:0007669"/>
    <property type="project" value="TreeGrafter"/>
</dbReference>
<evidence type="ECO:0000256" key="2">
    <source>
        <dbReference type="ARBA" id="ARBA00022491"/>
    </source>
</evidence>
<accession>A0A674CJM1</accession>
<evidence type="ECO:0000256" key="11">
    <source>
        <dbReference type="ARBA" id="ARBA00038390"/>
    </source>
</evidence>
<dbReference type="AlphaFoldDB" id="A0A674CJM1"/>
<dbReference type="GO" id="GO:0008270">
    <property type="term" value="F:zinc ion binding"/>
    <property type="evidence" value="ECO:0007669"/>
    <property type="project" value="UniProtKB-KW"/>
</dbReference>
<comment type="subcellular location">
    <subcellularLocation>
        <location evidence="1">Nucleus</location>
    </subcellularLocation>
</comment>
<evidence type="ECO:0000256" key="14">
    <source>
        <dbReference type="PROSITE-ProRule" id="PRU00042"/>
    </source>
</evidence>
<evidence type="ECO:0000256" key="9">
    <source>
        <dbReference type="ARBA" id="ARBA00023163"/>
    </source>
</evidence>
<feature type="domain" description="C2H2-type" evidence="16">
    <location>
        <begin position="158"/>
        <end position="185"/>
    </location>
</feature>
<dbReference type="InterPro" id="IPR050589">
    <property type="entry name" value="Ikaros_C2H2-ZF"/>
</dbReference>
<evidence type="ECO:0000313" key="17">
    <source>
        <dbReference type="Ensembl" id="ENSSTUP00000083970.1"/>
    </source>
</evidence>
<keyword evidence="18" id="KW-1185">Reference proteome</keyword>
<feature type="region of interest" description="Disordered" evidence="15">
    <location>
        <begin position="277"/>
        <end position="307"/>
    </location>
</feature>
<reference evidence="17" key="1">
    <citation type="submission" date="2025-08" db="UniProtKB">
        <authorList>
            <consortium name="Ensembl"/>
        </authorList>
    </citation>
    <scope>IDENTIFICATION</scope>
</reference>
<evidence type="ECO:0000256" key="7">
    <source>
        <dbReference type="ARBA" id="ARBA00023015"/>
    </source>
</evidence>
<comment type="similarity">
    <text evidence="11">Belongs to the Ikaros C2H2-type zinc-finger protein family.</text>
</comment>
<evidence type="ECO:0000256" key="6">
    <source>
        <dbReference type="ARBA" id="ARBA00022833"/>
    </source>
</evidence>
<evidence type="ECO:0000259" key="16">
    <source>
        <dbReference type="PROSITE" id="PS50157"/>
    </source>
</evidence>
<dbReference type="Proteomes" id="UP000472277">
    <property type="component" value="Unassembled WGS sequence"/>
</dbReference>
<keyword evidence="8" id="KW-0238">DNA-binding</keyword>
<dbReference type="SUPFAM" id="SSF57667">
    <property type="entry name" value="beta-beta-alpha zinc fingers"/>
    <property type="match status" value="3"/>
</dbReference>
<evidence type="ECO:0000256" key="12">
    <source>
        <dbReference type="ARBA" id="ARBA00040442"/>
    </source>
</evidence>
<dbReference type="InParanoid" id="A0A674CJM1"/>
<proteinExistence type="inferred from homology"/>
<keyword evidence="5 14" id="KW-0863">Zinc-finger</keyword>
<evidence type="ECO:0000256" key="8">
    <source>
        <dbReference type="ARBA" id="ARBA00023125"/>
    </source>
</evidence>
<evidence type="ECO:0000256" key="4">
    <source>
        <dbReference type="ARBA" id="ARBA00022737"/>
    </source>
</evidence>
<gene>
    <name evidence="17" type="primary">IKZF5</name>
</gene>
<evidence type="ECO:0000256" key="1">
    <source>
        <dbReference type="ARBA" id="ARBA00004123"/>
    </source>
</evidence>
<dbReference type="GO" id="GO:0000978">
    <property type="term" value="F:RNA polymerase II cis-regulatory region sequence-specific DNA binding"/>
    <property type="evidence" value="ECO:0007669"/>
    <property type="project" value="TreeGrafter"/>
</dbReference>
<keyword evidence="7" id="KW-0805">Transcription regulation</keyword>
<feature type="compositionally biased region" description="Basic residues" evidence="15">
    <location>
        <begin position="365"/>
        <end position="377"/>
    </location>
</feature>
<dbReference type="PANTHER" id="PTHR24404:SF55">
    <property type="entry name" value="ZINC FINGER PROTEIN PEGASUS"/>
    <property type="match status" value="1"/>
</dbReference>
<dbReference type="PANTHER" id="PTHR24404">
    <property type="entry name" value="ZINC FINGER PROTEIN"/>
    <property type="match status" value="1"/>
</dbReference>
<name>A0A674CJM1_SALTR</name>
<dbReference type="GeneTree" id="ENSGT00940000155035"/>
<evidence type="ECO:0000313" key="18">
    <source>
        <dbReference type="Proteomes" id="UP000472277"/>
    </source>
</evidence>
<dbReference type="GO" id="GO:0005634">
    <property type="term" value="C:nucleus"/>
    <property type="evidence" value="ECO:0007669"/>
    <property type="project" value="UniProtKB-SubCell"/>
</dbReference>
<feature type="compositionally biased region" description="Gly residues" evidence="15">
    <location>
        <begin position="281"/>
        <end position="293"/>
    </location>
</feature>
<dbReference type="PROSITE" id="PS00028">
    <property type="entry name" value="ZINC_FINGER_C2H2_1"/>
    <property type="match status" value="3"/>
</dbReference>
<keyword evidence="2" id="KW-0678">Repressor</keyword>
<keyword evidence="9" id="KW-0804">Transcription</keyword>
<evidence type="ECO:0000256" key="3">
    <source>
        <dbReference type="ARBA" id="ARBA00022723"/>
    </source>
</evidence>
<dbReference type="FunFam" id="3.30.160.60:FF:001097">
    <property type="entry name" value="IKAROS family zinc finger 5"/>
    <property type="match status" value="1"/>
</dbReference>
<dbReference type="InterPro" id="IPR013087">
    <property type="entry name" value="Znf_C2H2_type"/>
</dbReference>
<evidence type="ECO:0000256" key="5">
    <source>
        <dbReference type="ARBA" id="ARBA00022771"/>
    </source>
</evidence>
<evidence type="ECO:0000256" key="15">
    <source>
        <dbReference type="SAM" id="MobiDB-lite"/>
    </source>
</evidence>
<dbReference type="Gene3D" id="3.30.160.60">
    <property type="entry name" value="Classic Zinc Finger"/>
    <property type="match status" value="4"/>
</dbReference>